<sequence length="121" mass="13135">MGASAIGALRTISGSGHPSPLFYARLRRGQPDLFCSRPPLTIFCFIRFICFSLFASSRSLLFPLISAVLLSFADSAARSRIPPSLDAAAGFVFNNCYVITYQQRRAACSANLTRPPDKPAC</sequence>
<accession>A0ABM6S0E7</accession>
<reference evidence="2 3" key="1">
    <citation type="submission" date="2018-01" db="EMBL/GenBank/DDBJ databases">
        <title>Complete and assembled Genome of Pantoea calida DSM22759T.</title>
        <authorList>
            <person name="Stevens M.J.A."/>
            <person name="Zurfluh K."/>
            <person name="Stephan R."/>
        </authorList>
    </citation>
    <scope>NUCLEOTIDE SEQUENCE [LARGE SCALE GENOMIC DNA]</scope>
    <source>
        <strain evidence="2 3">DSM 22759</strain>
    </source>
</reference>
<protein>
    <submittedName>
        <fullName evidence="2">Uncharacterized protein</fullName>
    </submittedName>
</protein>
<keyword evidence="1" id="KW-0472">Membrane</keyword>
<dbReference type="EMBL" id="CP026378">
    <property type="protein sequence ID" value="AUY24358.1"/>
    <property type="molecule type" value="Genomic_DNA"/>
</dbReference>
<evidence type="ECO:0000313" key="3">
    <source>
        <dbReference type="Proteomes" id="UP000237673"/>
    </source>
</evidence>
<name>A0ABM6S0E7_9GAMM</name>
<evidence type="ECO:0000256" key="1">
    <source>
        <dbReference type="SAM" id="Phobius"/>
    </source>
</evidence>
<proteinExistence type="predicted"/>
<keyword evidence="1" id="KW-0812">Transmembrane</keyword>
<dbReference type="Proteomes" id="UP000237673">
    <property type="component" value="Chromosome"/>
</dbReference>
<keyword evidence="1" id="KW-1133">Transmembrane helix</keyword>
<organism evidence="2 3">
    <name type="scientific">Mixta calida</name>
    <dbReference type="NCBI Taxonomy" id="665913"/>
    <lineage>
        <taxon>Bacteria</taxon>
        <taxon>Pseudomonadati</taxon>
        <taxon>Pseudomonadota</taxon>
        <taxon>Gammaproteobacteria</taxon>
        <taxon>Enterobacterales</taxon>
        <taxon>Erwiniaceae</taxon>
        <taxon>Mixta</taxon>
    </lineage>
</organism>
<gene>
    <name evidence="2" type="ORF">C2E16_05170</name>
</gene>
<evidence type="ECO:0000313" key="2">
    <source>
        <dbReference type="EMBL" id="AUY24358.1"/>
    </source>
</evidence>
<feature type="transmembrane region" description="Helical" evidence="1">
    <location>
        <begin position="34"/>
        <end position="54"/>
    </location>
</feature>
<keyword evidence="3" id="KW-1185">Reference proteome</keyword>